<feature type="region of interest" description="Disordered" evidence="1">
    <location>
        <begin position="24"/>
        <end position="88"/>
    </location>
</feature>
<proteinExistence type="predicted"/>
<dbReference type="Proteomes" id="UP000186594">
    <property type="component" value="Unassembled WGS sequence"/>
</dbReference>
<sequence length="180" mass="18912">MDDSASTAREACQALVALLAAQDPGAGCSEHSAEAPEVRNVVSDDSGSESHSRGMDSESHSRGMDSESHSRGTDSESHSHDCMAVPDCSPADAEAARTAVQRISAGQWAVSNHQDTELGCVLSSFASDTPPATLPSLSSPSDFQKIKLKKRLLKTISKASTLKNSFSSIQKSLAPAIFSY</sequence>
<feature type="compositionally biased region" description="Basic and acidic residues" evidence="1">
    <location>
        <begin position="48"/>
        <end position="81"/>
    </location>
</feature>
<organism evidence="2 3">
    <name type="scientific">Neolecta irregularis (strain DAH-3)</name>
    <dbReference type="NCBI Taxonomy" id="1198029"/>
    <lineage>
        <taxon>Eukaryota</taxon>
        <taxon>Fungi</taxon>
        <taxon>Dikarya</taxon>
        <taxon>Ascomycota</taxon>
        <taxon>Taphrinomycotina</taxon>
        <taxon>Neolectales</taxon>
        <taxon>Neolectaceae</taxon>
        <taxon>Neolecta</taxon>
    </lineage>
</organism>
<evidence type="ECO:0000256" key="1">
    <source>
        <dbReference type="SAM" id="MobiDB-lite"/>
    </source>
</evidence>
<evidence type="ECO:0000313" key="3">
    <source>
        <dbReference type="Proteomes" id="UP000186594"/>
    </source>
</evidence>
<protein>
    <submittedName>
        <fullName evidence="2">U3 small nucleolar RNA-associated protein 25</fullName>
    </submittedName>
</protein>
<accession>A0A1U7LIS0</accession>
<keyword evidence="3" id="KW-1185">Reference proteome</keyword>
<name>A0A1U7LIS0_NEOID</name>
<feature type="non-terminal residue" evidence="2">
    <location>
        <position position="180"/>
    </location>
</feature>
<dbReference type="EMBL" id="LXFE01003037">
    <property type="protein sequence ID" value="OLL22547.1"/>
    <property type="molecule type" value="Genomic_DNA"/>
</dbReference>
<dbReference type="AlphaFoldDB" id="A0A1U7LIS0"/>
<comment type="caution">
    <text evidence="2">The sequence shown here is derived from an EMBL/GenBank/DDBJ whole genome shotgun (WGS) entry which is preliminary data.</text>
</comment>
<evidence type="ECO:0000313" key="2">
    <source>
        <dbReference type="EMBL" id="OLL22547.1"/>
    </source>
</evidence>
<reference evidence="2 3" key="1">
    <citation type="submission" date="2016-04" db="EMBL/GenBank/DDBJ databases">
        <title>Evolutionary innovation and constraint leading to complex multicellularity in the Ascomycota.</title>
        <authorList>
            <person name="Cisse O."/>
            <person name="Nguyen A."/>
            <person name="Hewitt D.A."/>
            <person name="Jedd G."/>
            <person name="Stajich J.E."/>
        </authorList>
    </citation>
    <scope>NUCLEOTIDE SEQUENCE [LARGE SCALE GENOMIC DNA]</scope>
    <source>
        <strain evidence="2 3">DAH-3</strain>
    </source>
</reference>
<gene>
    <name evidence="2" type="ORF">NEOLI_000750</name>
</gene>